<dbReference type="SUPFAM" id="SSF54695">
    <property type="entry name" value="POZ domain"/>
    <property type="match status" value="1"/>
</dbReference>
<evidence type="ECO:0000259" key="2">
    <source>
        <dbReference type="PROSITE" id="PS50097"/>
    </source>
</evidence>
<dbReference type="PROSITE" id="PS50097">
    <property type="entry name" value="BTB"/>
    <property type="match status" value="1"/>
</dbReference>
<dbReference type="AlphaFoldDB" id="A0A210PEQ4"/>
<dbReference type="Proteomes" id="UP000242188">
    <property type="component" value="Unassembled WGS sequence"/>
</dbReference>
<organism evidence="3 4">
    <name type="scientific">Mizuhopecten yessoensis</name>
    <name type="common">Japanese scallop</name>
    <name type="synonym">Patinopecten yessoensis</name>
    <dbReference type="NCBI Taxonomy" id="6573"/>
    <lineage>
        <taxon>Eukaryota</taxon>
        <taxon>Metazoa</taxon>
        <taxon>Spiralia</taxon>
        <taxon>Lophotrochozoa</taxon>
        <taxon>Mollusca</taxon>
        <taxon>Bivalvia</taxon>
        <taxon>Autobranchia</taxon>
        <taxon>Pteriomorphia</taxon>
        <taxon>Pectinida</taxon>
        <taxon>Pectinoidea</taxon>
        <taxon>Pectinidae</taxon>
        <taxon>Mizuhopecten</taxon>
    </lineage>
</organism>
<dbReference type="Pfam" id="PF00651">
    <property type="entry name" value="BTB"/>
    <property type="match status" value="1"/>
</dbReference>
<feature type="region of interest" description="Disordered" evidence="1">
    <location>
        <begin position="1"/>
        <end position="60"/>
    </location>
</feature>
<dbReference type="InterPro" id="IPR000210">
    <property type="entry name" value="BTB/POZ_dom"/>
</dbReference>
<accession>A0A210PEQ4</accession>
<feature type="domain" description="BTB" evidence="2">
    <location>
        <begin position="75"/>
        <end position="133"/>
    </location>
</feature>
<evidence type="ECO:0000313" key="3">
    <source>
        <dbReference type="EMBL" id="OWF34936.1"/>
    </source>
</evidence>
<proteinExistence type="predicted"/>
<dbReference type="EMBL" id="NEDP02076746">
    <property type="protein sequence ID" value="OWF34936.1"/>
    <property type="molecule type" value="Genomic_DNA"/>
</dbReference>
<evidence type="ECO:0000313" key="4">
    <source>
        <dbReference type="Proteomes" id="UP000242188"/>
    </source>
</evidence>
<dbReference type="InterPro" id="IPR011333">
    <property type="entry name" value="SKP1/BTB/POZ_sf"/>
</dbReference>
<protein>
    <recommendedName>
        <fullName evidence="2">BTB domain-containing protein</fullName>
    </recommendedName>
</protein>
<dbReference type="CDD" id="cd18186">
    <property type="entry name" value="BTB_POZ_ZBTB_KLHL-like"/>
    <property type="match status" value="1"/>
</dbReference>
<reference evidence="3 4" key="1">
    <citation type="journal article" date="2017" name="Nat. Ecol. Evol.">
        <title>Scallop genome provides insights into evolution of bilaterian karyotype and development.</title>
        <authorList>
            <person name="Wang S."/>
            <person name="Zhang J."/>
            <person name="Jiao W."/>
            <person name="Li J."/>
            <person name="Xun X."/>
            <person name="Sun Y."/>
            <person name="Guo X."/>
            <person name="Huan P."/>
            <person name="Dong B."/>
            <person name="Zhang L."/>
            <person name="Hu X."/>
            <person name="Sun X."/>
            <person name="Wang J."/>
            <person name="Zhao C."/>
            <person name="Wang Y."/>
            <person name="Wang D."/>
            <person name="Huang X."/>
            <person name="Wang R."/>
            <person name="Lv J."/>
            <person name="Li Y."/>
            <person name="Zhang Z."/>
            <person name="Liu B."/>
            <person name="Lu W."/>
            <person name="Hui Y."/>
            <person name="Liang J."/>
            <person name="Zhou Z."/>
            <person name="Hou R."/>
            <person name="Li X."/>
            <person name="Liu Y."/>
            <person name="Li H."/>
            <person name="Ning X."/>
            <person name="Lin Y."/>
            <person name="Zhao L."/>
            <person name="Xing Q."/>
            <person name="Dou J."/>
            <person name="Li Y."/>
            <person name="Mao J."/>
            <person name="Guo H."/>
            <person name="Dou H."/>
            <person name="Li T."/>
            <person name="Mu C."/>
            <person name="Jiang W."/>
            <person name="Fu Q."/>
            <person name="Fu X."/>
            <person name="Miao Y."/>
            <person name="Liu J."/>
            <person name="Yu Q."/>
            <person name="Li R."/>
            <person name="Liao H."/>
            <person name="Li X."/>
            <person name="Kong Y."/>
            <person name="Jiang Z."/>
            <person name="Chourrout D."/>
            <person name="Li R."/>
            <person name="Bao Z."/>
        </authorList>
    </citation>
    <scope>NUCLEOTIDE SEQUENCE [LARGE SCALE GENOMIC DNA]</scope>
    <source>
        <strain evidence="3 4">PY_sf001</strain>
    </source>
</reference>
<gene>
    <name evidence="3" type="ORF">KP79_PYT23526</name>
</gene>
<sequence>MANKPSTSSVLPLKRKATSEMEKPPPSGKPVKSKRVDDGESDSYSDESEDKIESKDDIEPVAKPEIKIFPGFQPNDVTLVVEEKHLHLNKDVLSSASPVFEAWLKKEWQQDECSDDTKRELETLVMLFLSTRLIARCENRRPDLQT</sequence>
<dbReference type="Gene3D" id="3.30.710.10">
    <property type="entry name" value="Potassium Channel Kv1.1, Chain A"/>
    <property type="match status" value="1"/>
</dbReference>
<feature type="compositionally biased region" description="Basic and acidic residues" evidence="1">
    <location>
        <begin position="51"/>
        <end position="60"/>
    </location>
</feature>
<comment type="caution">
    <text evidence="3">The sequence shown here is derived from an EMBL/GenBank/DDBJ whole genome shotgun (WGS) entry which is preliminary data.</text>
</comment>
<dbReference type="OrthoDB" id="437903at2759"/>
<feature type="compositionally biased region" description="Polar residues" evidence="1">
    <location>
        <begin position="1"/>
        <end position="10"/>
    </location>
</feature>
<evidence type="ECO:0000256" key="1">
    <source>
        <dbReference type="SAM" id="MobiDB-lite"/>
    </source>
</evidence>
<keyword evidence="4" id="KW-1185">Reference proteome</keyword>
<name>A0A210PEQ4_MIZYE</name>
<feature type="compositionally biased region" description="Acidic residues" evidence="1">
    <location>
        <begin position="39"/>
        <end position="50"/>
    </location>
</feature>